<dbReference type="PROSITE" id="PS50158">
    <property type="entry name" value="ZF_CCHC"/>
    <property type="match status" value="1"/>
</dbReference>
<evidence type="ECO:0000313" key="8">
    <source>
        <dbReference type="Proteomes" id="UP000076552"/>
    </source>
</evidence>
<feature type="region of interest" description="Disordered" evidence="5">
    <location>
        <begin position="335"/>
        <end position="361"/>
    </location>
</feature>
<dbReference type="AlphaFoldDB" id="A0A161VEC8"/>
<keyword evidence="2 4" id="KW-0863">Zinc-finger</keyword>
<dbReference type="InterPro" id="IPR001878">
    <property type="entry name" value="Znf_CCHC"/>
</dbReference>
<feature type="compositionally biased region" description="Basic and acidic residues" evidence="5">
    <location>
        <begin position="402"/>
        <end position="411"/>
    </location>
</feature>
<dbReference type="Gene3D" id="4.10.60.10">
    <property type="entry name" value="Zinc finger, CCHC-type"/>
    <property type="match status" value="1"/>
</dbReference>
<protein>
    <submittedName>
        <fullName evidence="7">WD40 repeatcontaining protein</fullName>
    </submittedName>
</protein>
<evidence type="ECO:0000256" key="2">
    <source>
        <dbReference type="ARBA" id="ARBA00022771"/>
    </source>
</evidence>
<dbReference type="GO" id="GO:0008270">
    <property type="term" value="F:zinc ion binding"/>
    <property type="evidence" value="ECO:0007669"/>
    <property type="project" value="UniProtKB-KW"/>
</dbReference>
<sequence length="790" mass="88128">MPDMEADFLGILPAELGRLSQRDVERELEWRFPQYIDDEKLLDIYTKWLVFQIPNLGHHSHMYSSETIRRGCDYLSSRNYNKGLVIGAFSRHKDLFLGNHPEDKKAFNFARRDVEINYKAQTRLLLKPNPSSTNNASDPSIAAVNPAEPGSSQTHLTLVTPATKSTGKAQFELDDLDARSRQRPIECLEEPKSNAPSSAKVSKMSAPSSPKPQMPPANYVCNRCGIPGHFIKDCHTNGDPLFDKQPPKGYICRICGASRTHWIRNCPQYMAGNVGGSTPGRSRSMSVSSTNARNDFGGRPNVSSGEGRPGMCQISVNSFNVDTFESPLSLTTKGLEDTANLGSTGQTKLASVDRAPKTSDGYINEDRARYILSHTEDSQFGSEDSLAQVGGPSKFGSSTKSIEPRRCHDLYRPVGSYHGDDFYRPDDLYRPSETRRSDISVRRQENPERQNGHFSTYHANGSRHHEPPDRHSDLRHRESPGRRGEPRRRESSARPIGSHHAKDPNHTERLKHRDLIKSKEIFQSKTAGKKETTVCSVFKRNRSDGRLSPWDDIHPPAKKPRRKDPLTGGLPWDDVEAPQKKDQREPAGSSNVKQVIVVDHEPVPSSNSKQTESSENITKEPGETTDAKWNQAEMEANAFLEAFGRDLVECPEPDASANSQIEGGCESPPYSPAWSALCATQYHLSEDPVPADGEDICMADVPGEITKSTRSTSCEIDENPPRSDPVIVPFQTLKPLQRNPPYDSGVLNLFRGKENNHVYVNLTRRSNAVEMYVETAEEECTTTRMSHLTV</sequence>
<dbReference type="InterPro" id="IPR036875">
    <property type="entry name" value="Znf_CCHC_sf"/>
</dbReference>
<name>A0A161VEC8_9PEZI</name>
<keyword evidence="1" id="KW-0479">Metal-binding</keyword>
<evidence type="ECO:0000256" key="3">
    <source>
        <dbReference type="ARBA" id="ARBA00022833"/>
    </source>
</evidence>
<dbReference type="SUPFAM" id="SSF57756">
    <property type="entry name" value="Retrovirus zinc finger-like domains"/>
    <property type="match status" value="1"/>
</dbReference>
<comment type="caution">
    <text evidence="7">The sequence shown here is derived from an EMBL/GenBank/DDBJ whole genome shotgun (WGS) entry which is preliminary data.</text>
</comment>
<feature type="compositionally biased region" description="Basic and acidic residues" evidence="5">
    <location>
        <begin position="541"/>
        <end position="555"/>
    </location>
</feature>
<dbReference type="Proteomes" id="UP000076552">
    <property type="component" value="Unassembled WGS sequence"/>
</dbReference>
<gene>
    <name evidence="7" type="ORF">CT0861_09230</name>
</gene>
<dbReference type="STRING" id="708197.A0A161VEC8"/>
<accession>A0A161VEC8</accession>
<evidence type="ECO:0000259" key="6">
    <source>
        <dbReference type="PROSITE" id="PS50158"/>
    </source>
</evidence>
<evidence type="ECO:0000256" key="5">
    <source>
        <dbReference type="SAM" id="MobiDB-lite"/>
    </source>
</evidence>
<dbReference type="SMART" id="SM00343">
    <property type="entry name" value="ZnF_C2HC"/>
    <property type="match status" value="2"/>
</dbReference>
<evidence type="ECO:0000313" key="7">
    <source>
        <dbReference type="EMBL" id="KZL69204.1"/>
    </source>
</evidence>
<feature type="compositionally biased region" description="Polar residues" evidence="5">
    <location>
        <begin position="194"/>
        <end position="208"/>
    </location>
</feature>
<feature type="region of interest" description="Disordered" evidence="5">
    <location>
        <begin position="376"/>
        <end position="514"/>
    </location>
</feature>
<feature type="compositionally biased region" description="Basic and acidic residues" evidence="5">
    <location>
        <begin position="463"/>
        <end position="492"/>
    </location>
</feature>
<feature type="region of interest" description="Disordered" evidence="5">
    <location>
        <begin position="277"/>
        <end position="309"/>
    </location>
</feature>
<feature type="compositionally biased region" description="Polar residues" evidence="5">
    <location>
        <begin position="279"/>
        <end position="293"/>
    </location>
</feature>
<dbReference type="GO" id="GO:0003676">
    <property type="term" value="F:nucleic acid binding"/>
    <property type="evidence" value="ECO:0007669"/>
    <property type="project" value="InterPro"/>
</dbReference>
<keyword evidence="8" id="KW-1185">Reference proteome</keyword>
<feature type="region of interest" description="Disordered" evidence="5">
    <location>
        <begin position="540"/>
        <end position="623"/>
    </location>
</feature>
<feature type="compositionally biased region" description="Basic and acidic residues" evidence="5">
    <location>
        <begin position="500"/>
        <end position="514"/>
    </location>
</feature>
<proteinExistence type="predicted"/>
<feature type="region of interest" description="Disordered" evidence="5">
    <location>
        <begin position="126"/>
        <end position="154"/>
    </location>
</feature>
<feature type="compositionally biased region" description="Polar residues" evidence="5">
    <location>
        <begin position="604"/>
        <end position="616"/>
    </location>
</feature>
<keyword evidence="3" id="KW-0862">Zinc</keyword>
<feature type="compositionally biased region" description="Polar residues" evidence="5">
    <location>
        <begin position="340"/>
        <end position="349"/>
    </location>
</feature>
<dbReference type="InterPro" id="IPR025829">
    <property type="entry name" value="Zn_knuckle_CX2CX3GHX4C"/>
</dbReference>
<organism evidence="7 8">
    <name type="scientific">Colletotrichum tofieldiae</name>
    <dbReference type="NCBI Taxonomy" id="708197"/>
    <lineage>
        <taxon>Eukaryota</taxon>
        <taxon>Fungi</taxon>
        <taxon>Dikarya</taxon>
        <taxon>Ascomycota</taxon>
        <taxon>Pezizomycotina</taxon>
        <taxon>Sordariomycetes</taxon>
        <taxon>Hypocreomycetidae</taxon>
        <taxon>Glomerellales</taxon>
        <taxon>Glomerellaceae</taxon>
        <taxon>Colletotrichum</taxon>
        <taxon>Colletotrichum spaethianum species complex</taxon>
    </lineage>
</organism>
<evidence type="ECO:0000256" key="4">
    <source>
        <dbReference type="PROSITE-ProRule" id="PRU00047"/>
    </source>
</evidence>
<feature type="compositionally biased region" description="Polar residues" evidence="5">
    <location>
        <begin position="129"/>
        <end position="138"/>
    </location>
</feature>
<dbReference type="EMBL" id="LFIV01000111">
    <property type="protein sequence ID" value="KZL69204.1"/>
    <property type="molecule type" value="Genomic_DNA"/>
</dbReference>
<feature type="region of interest" description="Disordered" evidence="5">
    <location>
        <begin position="186"/>
        <end position="214"/>
    </location>
</feature>
<reference evidence="7 8" key="1">
    <citation type="submission" date="2015-06" db="EMBL/GenBank/DDBJ databases">
        <title>Survival trade-offs in plant roots during colonization by closely related pathogenic and mutualistic fungi.</title>
        <authorList>
            <person name="Hacquard S."/>
            <person name="Kracher B."/>
            <person name="Hiruma K."/>
            <person name="Weinman A."/>
            <person name="Muench P."/>
            <person name="Garrido Oter R."/>
            <person name="Ver Loren van Themaat E."/>
            <person name="Dallerey J.-F."/>
            <person name="Damm U."/>
            <person name="Henrissat B."/>
            <person name="Lespinet O."/>
            <person name="Thon M."/>
            <person name="Kemen E."/>
            <person name="McHardy A.C."/>
            <person name="Schulze-Lefert P."/>
            <person name="O'Connell R.J."/>
        </authorList>
    </citation>
    <scope>NUCLEOTIDE SEQUENCE [LARGE SCALE GENOMIC DNA]</scope>
    <source>
        <strain evidence="7 8">0861</strain>
    </source>
</reference>
<evidence type="ECO:0000256" key="1">
    <source>
        <dbReference type="ARBA" id="ARBA00022723"/>
    </source>
</evidence>
<feature type="domain" description="CCHC-type" evidence="6">
    <location>
        <begin position="221"/>
        <end position="234"/>
    </location>
</feature>
<feature type="compositionally biased region" description="Basic and acidic residues" evidence="5">
    <location>
        <begin position="418"/>
        <end position="451"/>
    </location>
</feature>
<dbReference type="Pfam" id="PF13696">
    <property type="entry name" value="zf-CCHC_2"/>
    <property type="match status" value="2"/>
</dbReference>